<proteinExistence type="predicted"/>
<protein>
    <recommendedName>
        <fullName evidence="3">DUF3604 domain-containing protein</fullName>
    </recommendedName>
</protein>
<dbReference type="SUPFAM" id="SSF89550">
    <property type="entry name" value="PHP domain-like"/>
    <property type="match status" value="1"/>
</dbReference>
<accession>A0ABN8EEW3</accession>
<dbReference type="Gene3D" id="3.20.20.140">
    <property type="entry name" value="Metal-dependent hydrolases"/>
    <property type="match status" value="1"/>
</dbReference>
<evidence type="ECO:0008006" key="3">
    <source>
        <dbReference type="Google" id="ProtNLM"/>
    </source>
</evidence>
<dbReference type="Proteomes" id="UP000838100">
    <property type="component" value="Unassembled WGS sequence"/>
</dbReference>
<evidence type="ECO:0000313" key="2">
    <source>
        <dbReference type="Proteomes" id="UP000838100"/>
    </source>
</evidence>
<dbReference type="Pfam" id="PF12228">
    <property type="entry name" value="DUF3604"/>
    <property type="match status" value="1"/>
</dbReference>
<gene>
    <name evidence="1" type="ORF">SIN8267_00312</name>
</gene>
<keyword evidence="2" id="KW-1185">Reference proteome</keyword>
<sequence length="670" mass="73621">MTAQAMKITTKRTSTLLALLPLLVLGCGQTSEDKVAAYQPLLAKQVYSDKPMDTSPYCDRYSAERIPLFGDLHVHTKYSLDASTQDTRTSPSQAYQFAKGEELGIAPWREDGTAMRSVRLERPLDFAAVTDHAELFGEVEICNSPELEGYDSWQCGMYRRVPKAAYFVFNYFSAVNAERMGFCDRDDVDCKAAGLKPWQDMLAAAEQHYDRSRNCDFTTFVAYEWTGVSPETGNLHRNVIFHDEHVPALPQSYVDSPSIEGLMDSLDATCDPVNDHCDVVVIPHNSNLSAGMMFKPLQMEDKALKAQLYQRRAHYERLVEIMQHKGASECYFDPLTTSDELCAFEPLPYDRFSGQQYGGDEVKQKADTGFVRDSLKDGIVEQIASGENPYKWGFIGSTDTHLGAPGLVDEKAYPGHGGAGGGATEAGLTDTVEYNPGGLAVVWAEQNNRDAIFAAMKRREAYATSGPRMTVRFFGGDLPEDICQSTELAKQGYSNGVPMGGDITALAEGQAPRFVVSASQDVGTLTTPANPLQKIQIIKGWVDAEGNKQEQIVHLVGDEQSRGTVDTNSCAVGGGGHAALCGSWQDPSFDAQQHAYYYARVIENPSCRWSQYSCVEAQVSCDDTSSVGEGLEHCCDTSIPKTQHERAWTSPIWFSPTATTPVDQQLSVTL</sequence>
<reference evidence="1" key="1">
    <citation type="submission" date="2021-12" db="EMBL/GenBank/DDBJ databases">
        <authorList>
            <person name="Rodrigo-Torres L."/>
            <person name="Arahal R. D."/>
            <person name="Lucena T."/>
        </authorList>
    </citation>
    <scope>NUCLEOTIDE SEQUENCE</scope>
    <source>
        <strain evidence="1">CECT 8267</strain>
    </source>
</reference>
<name>A0ABN8EEW3_9GAMM</name>
<comment type="caution">
    <text evidence="1">The sequence shown here is derived from an EMBL/GenBank/DDBJ whole genome shotgun (WGS) entry which is preliminary data.</text>
</comment>
<dbReference type="EMBL" id="CAKLPX010000001">
    <property type="protein sequence ID" value="CAH0990220.1"/>
    <property type="molecule type" value="Genomic_DNA"/>
</dbReference>
<organism evidence="1 2">
    <name type="scientific">Sinobacterium norvegicum</name>
    <dbReference type="NCBI Taxonomy" id="1641715"/>
    <lineage>
        <taxon>Bacteria</taxon>
        <taxon>Pseudomonadati</taxon>
        <taxon>Pseudomonadota</taxon>
        <taxon>Gammaproteobacteria</taxon>
        <taxon>Cellvibrionales</taxon>
        <taxon>Spongiibacteraceae</taxon>
        <taxon>Sinobacterium</taxon>
    </lineage>
</organism>
<dbReference type="PROSITE" id="PS51257">
    <property type="entry name" value="PROKAR_LIPOPROTEIN"/>
    <property type="match status" value="1"/>
</dbReference>
<dbReference type="InterPro" id="IPR022028">
    <property type="entry name" value="DUF3604"/>
</dbReference>
<evidence type="ECO:0000313" key="1">
    <source>
        <dbReference type="EMBL" id="CAH0990220.1"/>
    </source>
</evidence>
<dbReference type="InterPro" id="IPR016195">
    <property type="entry name" value="Pol/histidinol_Pase-like"/>
</dbReference>